<evidence type="ECO:0000313" key="1">
    <source>
        <dbReference type="EMBL" id="DAF45688.1"/>
    </source>
</evidence>
<sequence length="453" mass="50762">MAFHSDTVTGARAVMATLHEILTNSSLLKAKSPSQVWQSLRHIPDNLKSVTHNFLQENCDARNIFNHEEGFYPQQEGVKFDAYMNNPTWMVIELYEAFAVKKMSFTFNSQGDDRYYLMSFDLLGSNDGNNFTPIQTITLDRANVKGYSEFAINNDTSYKFYKFNNITSSSNSLVTKGWKMLDAQGVNRSNSTYLFIVKGPGLANQDEIFVGYMHFKDSKTGENGFFIYGMTGYSVTEPLLKQPGVCPRHVPSVPLWDGPTKYVISATGRRIFGTFKVSSNFNSFYAGFLLPYATPLQYPYPLFVGGQHCAYSKVKFSETGDYTMNYIRGSWGTSWGNGQGYASSGYVLDPAGTWQNICRWGESFYTLPIRLQSEPSDFKYENVGGGYALEPVIVCRGNYLGSPAMLGELDGIQVVSGHGLAADSDGNINGQRWMIFQDGYRNGINDFHVMKVE</sequence>
<dbReference type="EMBL" id="BK032517">
    <property type="protein sequence ID" value="DAF45688.1"/>
    <property type="molecule type" value="Genomic_DNA"/>
</dbReference>
<reference evidence="1" key="1">
    <citation type="journal article" date="2021" name="Proc. Natl. Acad. Sci. U.S.A.">
        <title>A Catalog of Tens of Thousands of Viruses from Human Metagenomes Reveals Hidden Associations with Chronic Diseases.</title>
        <authorList>
            <person name="Tisza M.J."/>
            <person name="Buck C.B."/>
        </authorList>
    </citation>
    <scope>NUCLEOTIDE SEQUENCE</scope>
    <source>
        <strain evidence="1">CtJ7x27</strain>
    </source>
</reference>
<name>A0A8S5S435_9CAUD</name>
<protein>
    <submittedName>
        <fullName evidence="1">Uncharacterized protein</fullName>
    </submittedName>
</protein>
<organism evidence="1">
    <name type="scientific">Siphoviridae sp. ctJ7x27</name>
    <dbReference type="NCBI Taxonomy" id="2827835"/>
    <lineage>
        <taxon>Viruses</taxon>
        <taxon>Duplodnaviria</taxon>
        <taxon>Heunggongvirae</taxon>
        <taxon>Uroviricota</taxon>
        <taxon>Caudoviricetes</taxon>
    </lineage>
</organism>
<dbReference type="SUPFAM" id="SSF49785">
    <property type="entry name" value="Galactose-binding domain-like"/>
    <property type="match status" value="1"/>
</dbReference>
<proteinExistence type="predicted"/>
<dbReference type="InterPro" id="IPR008979">
    <property type="entry name" value="Galactose-bd-like_sf"/>
</dbReference>
<dbReference type="Gene3D" id="2.60.120.260">
    <property type="entry name" value="Galactose-binding domain-like"/>
    <property type="match status" value="1"/>
</dbReference>
<accession>A0A8S5S435</accession>